<feature type="transmembrane region" description="Helical" evidence="7">
    <location>
        <begin position="60"/>
        <end position="78"/>
    </location>
</feature>
<dbReference type="GO" id="GO:0005886">
    <property type="term" value="C:plasma membrane"/>
    <property type="evidence" value="ECO:0007669"/>
    <property type="project" value="UniProtKB-SubCell"/>
</dbReference>
<dbReference type="InterPro" id="IPR058130">
    <property type="entry name" value="PEA_transf_C"/>
</dbReference>
<name>A0A0A1F9L4_9BURK</name>
<comment type="subcellular location">
    <subcellularLocation>
        <location evidence="1">Cell membrane</location>
        <topology evidence="1">Multi-pass membrane protein</topology>
    </subcellularLocation>
</comment>
<feature type="transmembrane region" description="Helical" evidence="7">
    <location>
        <begin position="12"/>
        <end position="30"/>
    </location>
</feature>
<evidence type="ECO:0000256" key="6">
    <source>
        <dbReference type="ARBA" id="ARBA00023136"/>
    </source>
</evidence>
<evidence type="ECO:0000313" key="10">
    <source>
        <dbReference type="Proteomes" id="UP000030302"/>
    </source>
</evidence>
<dbReference type="Gene3D" id="3.40.720.10">
    <property type="entry name" value="Alkaline Phosphatase, subunit A"/>
    <property type="match status" value="1"/>
</dbReference>
<evidence type="ECO:0000259" key="8">
    <source>
        <dbReference type="Pfam" id="PF00884"/>
    </source>
</evidence>
<dbReference type="Pfam" id="PF00884">
    <property type="entry name" value="Sulfatase"/>
    <property type="match status" value="1"/>
</dbReference>
<keyword evidence="6 7" id="KW-0472">Membrane</keyword>
<dbReference type="KEGG" id="care:LT85_0387"/>
<dbReference type="InterPro" id="IPR040423">
    <property type="entry name" value="PEA_transferase"/>
</dbReference>
<evidence type="ECO:0000256" key="5">
    <source>
        <dbReference type="ARBA" id="ARBA00022989"/>
    </source>
</evidence>
<evidence type="ECO:0000256" key="7">
    <source>
        <dbReference type="SAM" id="Phobius"/>
    </source>
</evidence>
<keyword evidence="5 7" id="KW-1133">Transmembrane helix</keyword>
<dbReference type="SUPFAM" id="SSF53649">
    <property type="entry name" value="Alkaline phosphatase-like"/>
    <property type="match status" value="1"/>
</dbReference>
<proteinExistence type="predicted"/>
<accession>A0A0A1F9L4</accession>
<dbReference type="AlphaFoldDB" id="A0A0A1F9L4"/>
<dbReference type="EMBL" id="CP009962">
    <property type="protein sequence ID" value="AIY39547.1"/>
    <property type="molecule type" value="Genomic_DNA"/>
</dbReference>
<evidence type="ECO:0000256" key="3">
    <source>
        <dbReference type="ARBA" id="ARBA00022679"/>
    </source>
</evidence>
<evidence type="ECO:0000256" key="1">
    <source>
        <dbReference type="ARBA" id="ARBA00004651"/>
    </source>
</evidence>
<dbReference type="PANTHER" id="PTHR30443:SF0">
    <property type="entry name" value="PHOSPHOETHANOLAMINE TRANSFERASE EPTA"/>
    <property type="match status" value="1"/>
</dbReference>
<evidence type="ECO:0000256" key="4">
    <source>
        <dbReference type="ARBA" id="ARBA00022692"/>
    </source>
</evidence>
<dbReference type="GO" id="GO:0009244">
    <property type="term" value="P:lipopolysaccharide core region biosynthetic process"/>
    <property type="evidence" value="ECO:0007669"/>
    <property type="project" value="TreeGrafter"/>
</dbReference>
<gene>
    <name evidence="9" type="ORF">LT85_0387</name>
</gene>
<feature type="transmembrane region" description="Helical" evidence="7">
    <location>
        <begin position="143"/>
        <end position="161"/>
    </location>
</feature>
<dbReference type="GO" id="GO:0016776">
    <property type="term" value="F:phosphotransferase activity, phosphate group as acceptor"/>
    <property type="evidence" value="ECO:0007669"/>
    <property type="project" value="TreeGrafter"/>
</dbReference>
<protein>
    <submittedName>
        <fullName evidence="9">Integral membrane protein</fullName>
    </submittedName>
</protein>
<keyword evidence="2" id="KW-1003">Cell membrane</keyword>
<keyword evidence="10" id="KW-1185">Reference proteome</keyword>
<evidence type="ECO:0000313" key="9">
    <source>
        <dbReference type="EMBL" id="AIY39547.1"/>
    </source>
</evidence>
<dbReference type="HOGENOM" id="CLU_018534_3_2_4"/>
<evidence type="ECO:0000256" key="2">
    <source>
        <dbReference type="ARBA" id="ARBA00022475"/>
    </source>
</evidence>
<dbReference type="Proteomes" id="UP000030302">
    <property type="component" value="Chromosome"/>
</dbReference>
<feature type="transmembrane region" description="Helical" evidence="7">
    <location>
        <begin position="36"/>
        <end position="55"/>
    </location>
</feature>
<sequence length="601" mass="69109">MMPALFRRNNLFVLVTYLALSLVPFVPLLFGQTVDHPIRIIVTEIALWLVIWSIFKRPFWFHWMLLPAFLALPTEIYLRKFYGQGISTHHLGIIAETSPGEAMEFLGDKIWWLALILATIVLWWALSWLAASRTRDLDLDGRLRWPGWLILTLGLCVWLYGEEIGIQAAQVSTAPGKVAPLPSSQTLTSHFGKLPNWAALPLEAEPMGHTWPFGLAVRGYDFWKEREYLDDLEHKNSQFHFGAHQTSQQNTPQIVVMVIGESSRFDRWSLNGYQRDTNPLLSKESNLVSFSDVITSVSATRLSVPVMVSRKPATESLKAGFAEKSFITGYKEAGFKTYWISNQMSYGKFDTPVSVFANEADVVQFLNLGGFTDASNLDAILLPQLQKAMADPAPKKLIVLHTLGNHWNYSHRYPQEFDKWQPSLFGIEHPAYTNLANKAALSNSYDNSIRYVDWFLAQVIDKLRDSKQLSAMMYFSDHGQTLYDGSCKIAFHGHNTQFEFHIPALMWYSDIYKQTYPDKVDQLLRHKRARMTTENVFHSLLDLADIRYPDEHLEWSFLSSKLRPHKRYVDSYGWTDYDNSTFKGDCREVIDNGKPMRQQRD</sequence>
<dbReference type="InterPro" id="IPR000917">
    <property type="entry name" value="Sulfatase_N"/>
</dbReference>
<dbReference type="CDD" id="cd16017">
    <property type="entry name" value="LptA"/>
    <property type="match status" value="1"/>
</dbReference>
<dbReference type="InterPro" id="IPR017850">
    <property type="entry name" value="Alkaline_phosphatase_core_sf"/>
</dbReference>
<reference evidence="10" key="1">
    <citation type="journal article" date="2014" name="Soil Biol. Biochem.">
        <title>Structure and function of bacterial communities in ageing soils: Insights from the Mendocino ecological staircase.</title>
        <authorList>
            <person name="Uroz S."/>
            <person name="Tech J.J."/>
            <person name="Sawaya N.A."/>
            <person name="Frey-Klett P."/>
            <person name="Leveau J.H.J."/>
        </authorList>
    </citation>
    <scope>NUCLEOTIDE SEQUENCE [LARGE SCALE GENOMIC DNA]</scope>
    <source>
        <strain evidence="10">Cal35</strain>
    </source>
</reference>
<keyword evidence="4 7" id="KW-0812">Transmembrane</keyword>
<dbReference type="STRING" id="279058.LT85_0387"/>
<dbReference type="PANTHER" id="PTHR30443">
    <property type="entry name" value="INNER MEMBRANE PROTEIN"/>
    <property type="match status" value="1"/>
</dbReference>
<feature type="transmembrane region" description="Helical" evidence="7">
    <location>
        <begin position="110"/>
        <end position="131"/>
    </location>
</feature>
<keyword evidence="3" id="KW-0808">Transferase</keyword>
<feature type="domain" description="Sulfatase N-terminal" evidence="8">
    <location>
        <begin position="254"/>
        <end position="546"/>
    </location>
</feature>
<organism evidence="9 10">
    <name type="scientific">Collimonas arenae</name>
    <dbReference type="NCBI Taxonomy" id="279058"/>
    <lineage>
        <taxon>Bacteria</taxon>
        <taxon>Pseudomonadati</taxon>
        <taxon>Pseudomonadota</taxon>
        <taxon>Betaproteobacteria</taxon>
        <taxon>Burkholderiales</taxon>
        <taxon>Oxalobacteraceae</taxon>
        <taxon>Collimonas</taxon>
    </lineage>
</organism>